<dbReference type="InterPro" id="IPR032710">
    <property type="entry name" value="NTF2-like_dom_sf"/>
</dbReference>
<proteinExistence type="predicted"/>
<evidence type="ECO:0008006" key="3">
    <source>
        <dbReference type="Google" id="ProtNLM"/>
    </source>
</evidence>
<evidence type="ECO:0000313" key="2">
    <source>
        <dbReference type="Proteomes" id="UP001597241"/>
    </source>
</evidence>
<dbReference type="RefSeq" id="WP_386809395.1">
    <property type="nucleotide sequence ID" value="NZ_JBHTMV010000004.1"/>
</dbReference>
<organism evidence="1 2">
    <name type="scientific">Lutibacter holmesii</name>
    <dbReference type="NCBI Taxonomy" id="1137985"/>
    <lineage>
        <taxon>Bacteria</taxon>
        <taxon>Pseudomonadati</taxon>
        <taxon>Bacteroidota</taxon>
        <taxon>Flavobacteriia</taxon>
        <taxon>Flavobacteriales</taxon>
        <taxon>Flavobacteriaceae</taxon>
        <taxon>Lutibacter</taxon>
    </lineage>
</organism>
<sequence length="166" mass="19380">MKKMLLILVVCTVFSCKYNNQTTANKSVQLDTLQKQAAIVEVQDLIVNSFQEIWSNLDTTAIQKYHTKDFILLENGAVWNNDTIANYMNKQRVKMAQQQFRRSNRFNFIKAVHNNGSIWIAYDNYGTFIKGTDTLRTIHWLESGVAIKENNTWKLQQLHSTYVNRK</sequence>
<dbReference type="PROSITE" id="PS51257">
    <property type="entry name" value="PROKAR_LIPOPROTEIN"/>
    <property type="match status" value="1"/>
</dbReference>
<dbReference type="Proteomes" id="UP001597241">
    <property type="component" value="Unassembled WGS sequence"/>
</dbReference>
<dbReference type="EMBL" id="JBHTMV010000004">
    <property type="protein sequence ID" value="MFD1294204.1"/>
    <property type="molecule type" value="Genomic_DNA"/>
</dbReference>
<gene>
    <name evidence="1" type="ORF">ACFQ5N_10185</name>
</gene>
<keyword evidence="2" id="KW-1185">Reference proteome</keyword>
<accession>A0ABW3WPM3</accession>
<comment type="caution">
    <text evidence="1">The sequence shown here is derived from an EMBL/GenBank/DDBJ whole genome shotgun (WGS) entry which is preliminary data.</text>
</comment>
<evidence type="ECO:0000313" key="1">
    <source>
        <dbReference type="EMBL" id="MFD1294204.1"/>
    </source>
</evidence>
<dbReference type="Gene3D" id="3.10.450.50">
    <property type="match status" value="1"/>
</dbReference>
<dbReference type="SUPFAM" id="SSF54427">
    <property type="entry name" value="NTF2-like"/>
    <property type="match status" value="1"/>
</dbReference>
<name>A0ABW3WPM3_9FLAO</name>
<protein>
    <recommendedName>
        <fullName evidence="3">Nuclear transport factor 2 family protein</fullName>
    </recommendedName>
</protein>
<reference evidence="2" key="1">
    <citation type="journal article" date="2019" name="Int. J. Syst. Evol. Microbiol.">
        <title>The Global Catalogue of Microorganisms (GCM) 10K type strain sequencing project: providing services to taxonomists for standard genome sequencing and annotation.</title>
        <authorList>
            <consortium name="The Broad Institute Genomics Platform"/>
            <consortium name="The Broad Institute Genome Sequencing Center for Infectious Disease"/>
            <person name="Wu L."/>
            <person name="Ma J."/>
        </authorList>
    </citation>
    <scope>NUCLEOTIDE SEQUENCE [LARGE SCALE GENOMIC DNA]</scope>
    <source>
        <strain evidence="2">CCUG 62221</strain>
    </source>
</reference>